<dbReference type="EMBL" id="JNVM01000006">
    <property type="protein sequence ID" value="KEQ26548.1"/>
    <property type="molecule type" value="Genomic_DNA"/>
</dbReference>
<protein>
    <submittedName>
        <fullName evidence="8">ABC transporter substrate-binding protein</fullName>
    </submittedName>
</protein>
<sequence length="330" mass="36036">MLFKGLFGGFGSKKISVLAVVLVLALVTAACGGGGSGKPEAGQQPSQEPASRTIKHAMGETKITGTPQRVVVLTNQGTESLLALGIKPVAAVKSWIGDPWFEHIKEQMADVKMIGDETQPNVEVIATLKPDLILGTKVRQEKIYQQLSAIAPTVFTENLGDSMIDNFKLYAEALNKEAEGKSVLDDYNKAIEQTKAHLGDKTKMRVSLARFQPGKVRVYYKNNFAGIILSQLGFARPDAQNKDDFSADITQEQMTVLDGDVMFYFVSDRQGDTGAKKTAEEWLGSPLAQNMNVVKTKRAFVVNEPIWNTSGGIIAAKLLLEDIRKRFDSL</sequence>
<reference evidence="8 9" key="1">
    <citation type="submission" date="2014-06" db="EMBL/GenBank/DDBJ databases">
        <title>Draft genome sequence of Paenibacillus sp. MSt1.</title>
        <authorList>
            <person name="Aw Y.K."/>
            <person name="Ong K.S."/>
            <person name="Gan H.M."/>
            <person name="Lee S.M."/>
        </authorList>
    </citation>
    <scope>NUCLEOTIDE SEQUENCE [LARGE SCALE GENOMIC DNA]</scope>
    <source>
        <strain evidence="8 9">MSt1</strain>
    </source>
</reference>
<keyword evidence="6" id="KW-0449">Lipoprotein</keyword>
<keyword evidence="3" id="KW-0813">Transport</keyword>
<evidence type="ECO:0000256" key="4">
    <source>
        <dbReference type="ARBA" id="ARBA00022729"/>
    </source>
</evidence>
<dbReference type="OrthoDB" id="9793175at2"/>
<evidence type="ECO:0000256" key="6">
    <source>
        <dbReference type="ARBA" id="ARBA00023288"/>
    </source>
</evidence>
<dbReference type="GO" id="GO:0005886">
    <property type="term" value="C:plasma membrane"/>
    <property type="evidence" value="ECO:0007669"/>
    <property type="project" value="UniProtKB-SubCell"/>
</dbReference>
<dbReference type="PANTHER" id="PTHR30532">
    <property type="entry name" value="IRON III DICITRATE-BINDING PERIPLASMIC PROTEIN"/>
    <property type="match status" value="1"/>
</dbReference>
<dbReference type="Gene3D" id="3.40.50.1980">
    <property type="entry name" value="Nitrogenase molybdenum iron protein domain"/>
    <property type="match status" value="2"/>
</dbReference>
<keyword evidence="9" id="KW-1185">Reference proteome</keyword>
<evidence type="ECO:0000259" key="7">
    <source>
        <dbReference type="PROSITE" id="PS50983"/>
    </source>
</evidence>
<dbReference type="GO" id="GO:1901678">
    <property type="term" value="P:iron coordination entity transport"/>
    <property type="evidence" value="ECO:0007669"/>
    <property type="project" value="UniProtKB-ARBA"/>
</dbReference>
<dbReference type="Proteomes" id="UP000028123">
    <property type="component" value="Unassembled WGS sequence"/>
</dbReference>
<organism evidence="8 9">
    <name type="scientific">Paenibacillus tyrfis</name>
    <dbReference type="NCBI Taxonomy" id="1501230"/>
    <lineage>
        <taxon>Bacteria</taxon>
        <taxon>Bacillati</taxon>
        <taxon>Bacillota</taxon>
        <taxon>Bacilli</taxon>
        <taxon>Bacillales</taxon>
        <taxon>Paenibacillaceae</taxon>
        <taxon>Paenibacillus</taxon>
    </lineage>
</organism>
<dbReference type="AlphaFoldDB" id="A0A081P775"/>
<dbReference type="InterPro" id="IPR051313">
    <property type="entry name" value="Bact_iron-sidero_bind"/>
</dbReference>
<dbReference type="Pfam" id="PF01497">
    <property type="entry name" value="Peripla_BP_2"/>
    <property type="match status" value="1"/>
</dbReference>
<keyword evidence="4" id="KW-0732">Signal</keyword>
<comment type="subcellular location">
    <subcellularLocation>
        <location evidence="1">Cell membrane</location>
        <topology evidence="1">Lipid-anchor</topology>
    </subcellularLocation>
</comment>
<evidence type="ECO:0000256" key="3">
    <source>
        <dbReference type="ARBA" id="ARBA00022448"/>
    </source>
</evidence>
<dbReference type="RefSeq" id="WP_051775189.1">
    <property type="nucleotide sequence ID" value="NZ_JNVM01000006.1"/>
</dbReference>
<comment type="caution">
    <text evidence="8">The sequence shown here is derived from an EMBL/GenBank/DDBJ whole genome shotgun (WGS) entry which is preliminary data.</text>
</comment>
<comment type="similarity">
    <text evidence="2">Belongs to the bacterial solute-binding protein 8 family.</text>
</comment>
<dbReference type="PANTHER" id="PTHR30532:SF21">
    <property type="entry name" value="SIDEROPHORE-BINDING LIPOPROTEIN YFIY-RELATED"/>
    <property type="match status" value="1"/>
</dbReference>
<dbReference type="SUPFAM" id="SSF53807">
    <property type="entry name" value="Helical backbone' metal receptor"/>
    <property type="match status" value="1"/>
</dbReference>
<dbReference type="GO" id="GO:0030288">
    <property type="term" value="C:outer membrane-bounded periplasmic space"/>
    <property type="evidence" value="ECO:0007669"/>
    <property type="project" value="TreeGrafter"/>
</dbReference>
<keyword evidence="5" id="KW-0564">Palmitate</keyword>
<evidence type="ECO:0000256" key="5">
    <source>
        <dbReference type="ARBA" id="ARBA00023139"/>
    </source>
</evidence>
<accession>A0A081P775</accession>
<evidence type="ECO:0000313" key="8">
    <source>
        <dbReference type="EMBL" id="KEQ26548.1"/>
    </source>
</evidence>
<proteinExistence type="inferred from homology"/>
<evidence type="ECO:0000256" key="1">
    <source>
        <dbReference type="ARBA" id="ARBA00004193"/>
    </source>
</evidence>
<gene>
    <name evidence="8" type="ORF">ET33_32395</name>
</gene>
<dbReference type="FunFam" id="3.40.50.1980:FF:000003">
    <property type="entry name" value="Iron ABC transporter substrate-binding protein"/>
    <property type="match status" value="1"/>
</dbReference>
<dbReference type="PROSITE" id="PS51257">
    <property type="entry name" value="PROKAR_LIPOPROTEIN"/>
    <property type="match status" value="1"/>
</dbReference>
<dbReference type="CDD" id="cd01146">
    <property type="entry name" value="FhuD"/>
    <property type="match status" value="1"/>
</dbReference>
<evidence type="ECO:0000256" key="2">
    <source>
        <dbReference type="ARBA" id="ARBA00008814"/>
    </source>
</evidence>
<dbReference type="eggNOG" id="COG0614">
    <property type="taxonomic scope" value="Bacteria"/>
</dbReference>
<name>A0A081P775_9BACL</name>
<feature type="domain" description="Fe/B12 periplasmic-binding" evidence="7">
    <location>
        <begin position="69"/>
        <end position="330"/>
    </location>
</feature>
<evidence type="ECO:0000313" key="9">
    <source>
        <dbReference type="Proteomes" id="UP000028123"/>
    </source>
</evidence>
<dbReference type="InterPro" id="IPR002491">
    <property type="entry name" value="ABC_transptr_periplasmic_BD"/>
</dbReference>
<dbReference type="PROSITE" id="PS50983">
    <property type="entry name" value="FE_B12_PBP"/>
    <property type="match status" value="1"/>
</dbReference>